<feature type="region of interest" description="Disordered" evidence="1">
    <location>
        <begin position="401"/>
        <end position="436"/>
    </location>
</feature>
<dbReference type="OrthoDB" id="3265734at2759"/>
<reference evidence="3 4" key="1">
    <citation type="journal article" date="2018" name="Evol. Lett.">
        <title>Horizontal gene cluster transfer increased hallucinogenic mushroom diversity.</title>
        <authorList>
            <person name="Reynolds H.T."/>
            <person name="Vijayakumar V."/>
            <person name="Gluck-Thaler E."/>
            <person name="Korotkin H.B."/>
            <person name="Matheny P.B."/>
            <person name="Slot J.C."/>
        </authorList>
    </citation>
    <scope>NUCLEOTIDE SEQUENCE [LARGE SCALE GENOMIC DNA]</scope>
    <source>
        <strain evidence="3 4">2631</strain>
    </source>
</reference>
<evidence type="ECO:0000313" key="3">
    <source>
        <dbReference type="EMBL" id="PPQ78929.1"/>
    </source>
</evidence>
<proteinExistence type="predicted"/>
<name>A0A409WKC0_PSICY</name>
<sequence length="436" mass="45534">MGTRIVDDRDPSIVYTSGWGTAGGPNEQNFTTSWTTSQGPSATLHFTGSGVAVYGTITNEGLGNAPISAYSIDGGAQTVYTGIQTSSIQYKVRFFQSATLSSGDHTLVVTCATGDAFLYLDYFEVTLPSIISSSSRSTSSATPTSSRSSTTSLSLSSSSSSTSSSTSSSSTSSKVSSISSTTSTSDTPQSHVTEIISSTVTVTSDGSKASDVNLFSSSSKSVAIGPIVGGVVGGVLVLALLIFLFLFCRRRRRRYTSPITLPNSPSTTRLTTQLVTPFPVATPSTPYSPTYPEATGSSSQSLETHQQILTGTMHHSTHASGLLSQAYSAESVPMTQSTLSLLPNRRDDGSAAKTYVHEYPPSVNASPSSNIIAAGSYETAAQVHPTSAIVLEKKGLTGQSYISSSPATQSAIGHINTRQRSSGFTYDPPPSYNDIR</sequence>
<keyword evidence="4" id="KW-1185">Reference proteome</keyword>
<evidence type="ECO:0000256" key="1">
    <source>
        <dbReference type="SAM" id="MobiDB-lite"/>
    </source>
</evidence>
<dbReference type="AlphaFoldDB" id="A0A409WKC0"/>
<dbReference type="Gene3D" id="2.60.120.260">
    <property type="entry name" value="Galactose-binding domain-like"/>
    <property type="match status" value="1"/>
</dbReference>
<evidence type="ECO:0000313" key="4">
    <source>
        <dbReference type="Proteomes" id="UP000283269"/>
    </source>
</evidence>
<keyword evidence="2" id="KW-1133">Transmembrane helix</keyword>
<dbReference type="STRING" id="93625.A0A409WKC0"/>
<evidence type="ECO:0000256" key="2">
    <source>
        <dbReference type="SAM" id="Phobius"/>
    </source>
</evidence>
<organism evidence="3 4">
    <name type="scientific">Psilocybe cyanescens</name>
    <dbReference type="NCBI Taxonomy" id="93625"/>
    <lineage>
        <taxon>Eukaryota</taxon>
        <taxon>Fungi</taxon>
        <taxon>Dikarya</taxon>
        <taxon>Basidiomycota</taxon>
        <taxon>Agaricomycotina</taxon>
        <taxon>Agaricomycetes</taxon>
        <taxon>Agaricomycetidae</taxon>
        <taxon>Agaricales</taxon>
        <taxon>Agaricineae</taxon>
        <taxon>Strophariaceae</taxon>
        <taxon>Psilocybe</taxon>
    </lineage>
</organism>
<dbReference type="EMBL" id="NHYD01003399">
    <property type="protein sequence ID" value="PPQ78929.1"/>
    <property type="molecule type" value="Genomic_DNA"/>
</dbReference>
<dbReference type="InParanoid" id="A0A409WKC0"/>
<keyword evidence="2" id="KW-0812">Transmembrane</keyword>
<gene>
    <name evidence="3" type="ORF">CVT25_002404</name>
</gene>
<accession>A0A409WKC0</accession>
<feature type="region of interest" description="Disordered" evidence="1">
    <location>
        <begin position="133"/>
        <end position="190"/>
    </location>
</feature>
<dbReference type="Proteomes" id="UP000283269">
    <property type="component" value="Unassembled WGS sequence"/>
</dbReference>
<feature type="compositionally biased region" description="Pro residues" evidence="1">
    <location>
        <begin position="427"/>
        <end position="436"/>
    </location>
</feature>
<feature type="transmembrane region" description="Helical" evidence="2">
    <location>
        <begin position="223"/>
        <end position="247"/>
    </location>
</feature>
<keyword evidence="2" id="KW-0472">Membrane</keyword>
<feature type="compositionally biased region" description="Polar residues" evidence="1">
    <location>
        <begin position="401"/>
        <end position="424"/>
    </location>
</feature>
<comment type="caution">
    <text evidence="3">The sequence shown here is derived from an EMBL/GenBank/DDBJ whole genome shotgun (WGS) entry which is preliminary data.</text>
</comment>
<protein>
    <submittedName>
        <fullName evidence="3">Uncharacterized protein</fullName>
    </submittedName>
</protein>